<keyword evidence="1" id="KW-0175">Coiled coil</keyword>
<dbReference type="AlphaFoldDB" id="A0A2I1H9B6"/>
<dbReference type="VEuPathDB" id="FungiDB:RhiirA1_478388"/>
<dbReference type="VEuPathDB" id="FungiDB:FUN_024921"/>
<reference evidence="2 3" key="1">
    <citation type="submission" date="2015-10" db="EMBL/GenBank/DDBJ databases">
        <title>Genome analyses suggest a sexual origin of heterokaryosis in a supposedly ancient asexual fungus.</title>
        <authorList>
            <person name="Ropars J."/>
            <person name="Sedzielewska K."/>
            <person name="Noel J."/>
            <person name="Charron P."/>
            <person name="Farinelli L."/>
            <person name="Marton T."/>
            <person name="Kruger M."/>
            <person name="Pelin A."/>
            <person name="Brachmann A."/>
            <person name="Corradi N."/>
        </authorList>
    </citation>
    <scope>NUCLEOTIDE SEQUENCE [LARGE SCALE GENOMIC DNA]</scope>
    <source>
        <strain evidence="2 3">A4</strain>
    </source>
</reference>
<keyword evidence="3" id="KW-1185">Reference proteome</keyword>
<protein>
    <submittedName>
        <fullName evidence="2">Uncharacterized protein</fullName>
    </submittedName>
</protein>
<dbReference type="EMBL" id="LLXI01001857">
    <property type="protein sequence ID" value="PKY55445.1"/>
    <property type="molecule type" value="Genomic_DNA"/>
</dbReference>
<name>A0A2I1H9B6_9GLOM</name>
<comment type="caution">
    <text evidence="2">The sequence shown here is derived from an EMBL/GenBank/DDBJ whole genome shotgun (WGS) entry which is preliminary data.</text>
</comment>
<gene>
    <name evidence="2" type="ORF">RhiirA4_474905</name>
</gene>
<sequence length="336" mass="38460">MTKKKSNLIIVAPTRKVLKETQKTSNATTDNSRRKVSEADKIALKLGSNSKVTKRKKKNPITLEPIVIVDADQTEQCNTAMQVEMDCEVADINVGRISNKTNGLKNCLTQNKEIFQVIYDVKNEQKEFYKKTREQLNELLEKVDQLMIPENSYWKNLASKTCKIQLPILGIYPDGIAFQKAFEAMLEQEKPGYIEKHGPQWMHIYEGRIKPLCNDIIKSRRCDKAKDIRAAMFDIFGEDWLVRINTTASADDICSFKQSPIKNKAWGKKKTSEKDTAFTLAVCETVLNPKHLKISIGDNSLRNRYNIYLDCLSNSKEITANTTKQIRLMELCKEND</sequence>
<organism evidence="2 3">
    <name type="scientific">Rhizophagus irregularis</name>
    <dbReference type="NCBI Taxonomy" id="588596"/>
    <lineage>
        <taxon>Eukaryota</taxon>
        <taxon>Fungi</taxon>
        <taxon>Fungi incertae sedis</taxon>
        <taxon>Mucoromycota</taxon>
        <taxon>Glomeromycotina</taxon>
        <taxon>Glomeromycetes</taxon>
        <taxon>Glomerales</taxon>
        <taxon>Glomeraceae</taxon>
        <taxon>Rhizophagus</taxon>
    </lineage>
</organism>
<evidence type="ECO:0000313" key="2">
    <source>
        <dbReference type="EMBL" id="PKY55445.1"/>
    </source>
</evidence>
<feature type="coiled-coil region" evidence="1">
    <location>
        <begin position="119"/>
        <end position="146"/>
    </location>
</feature>
<evidence type="ECO:0000256" key="1">
    <source>
        <dbReference type="SAM" id="Coils"/>
    </source>
</evidence>
<dbReference type="VEuPathDB" id="FungiDB:RhiirFUN_002041"/>
<accession>A0A2I1H9B6</accession>
<dbReference type="Proteomes" id="UP000234323">
    <property type="component" value="Unassembled WGS sequence"/>
</dbReference>
<proteinExistence type="predicted"/>
<evidence type="ECO:0000313" key="3">
    <source>
        <dbReference type="Proteomes" id="UP000234323"/>
    </source>
</evidence>
<feature type="non-terminal residue" evidence="2">
    <location>
        <position position="336"/>
    </location>
</feature>